<dbReference type="SUPFAM" id="SSF101386">
    <property type="entry name" value="all-alpha NTP pyrophosphatases"/>
    <property type="match status" value="1"/>
</dbReference>
<evidence type="ECO:0000259" key="2">
    <source>
        <dbReference type="Pfam" id="PF03819"/>
    </source>
</evidence>
<feature type="domain" description="NTP pyrophosphohydrolase MazG-like" evidence="2">
    <location>
        <begin position="57"/>
        <end position="99"/>
    </location>
</feature>
<reference evidence="5" key="1">
    <citation type="submission" date="2016-10" db="EMBL/GenBank/DDBJ databases">
        <authorList>
            <person name="Varghese N."/>
            <person name="Submissions S."/>
        </authorList>
    </citation>
    <scope>NUCLEOTIDE SEQUENCE [LARGE SCALE GENOMIC DNA]</scope>
    <source>
        <strain evidence="5">DSM 17044</strain>
    </source>
</reference>
<dbReference type="InterPro" id="IPR011379">
    <property type="entry name" value="MazG-related_GP37"/>
</dbReference>
<evidence type="ECO:0000256" key="1">
    <source>
        <dbReference type="SAM" id="MobiDB-lite"/>
    </source>
</evidence>
<evidence type="ECO:0000259" key="3">
    <source>
        <dbReference type="Pfam" id="PF18722"/>
    </source>
</evidence>
<dbReference type="OrthoDB" id="5953925at2"/>
<dbReference type="Pfam" id="PF03819">
    <property type="entry name" value="MazG"/>
    <property type="match status" value="1"/>
</dbReference>
<feature type="domain" description="MazG C-terminal" evidence="3">
    <location>
        <begin position="111"/>
        <end position="294"/>
    </location>
</feature>
<sequence length="295" mass="33956">MDFREYQRRARETDQTPDTDGDGLIVPLLGMAGEVGTLLADYKKRLRDRDTYRLFKESIAEELGDILWYVANLATKLDLDLDDIAAFNLRKTRERWLHVGEKQGRLPFYLLFDEQFPPEEQLPRKFSVKFSQEKQGSGATVVLTWDGQTIGNRLTDNAYVDDGYRFHDVFHLSYAALLGWSPVTRKLMQRKRKSNPKVDEVEDGGRAGVTEEGISAYVFSYAKDHSFLRNVGALDYELLRTIKRLTASFEVNIRSPADWERAILAGYQVWRKMRESEGGTVHLDLVNRTIAYSSE</sequence>
<dbReference type="AlphaFoldDB" id="A0A1H7TQW1"/>
<gene>
    <name evidence="4" type="ORF">SAMN05444354_10996</name>
</gene>
<evidence type="ECO:0000313" key="5">
    <source>
        <dbReference type="Proteomes" id="UP000182719"/>
    </source>
</evidence>
<dbReference type="Pfam" id="PF18722">
    <property type="entry name" value="MazG_C"/>
    <property type="match status" value="1"/>
</dbReference>
<protein>
    <submittedName>
        <fullName evidence="4">NTP pyrophosphatase, house-cleaning of non-canonical NTPs</fullName>
    </submittedName>
</protein>
<dbReference type="EMBL" id="FOAP01000009">
    <property type="protein sequence ID" value="SEL86257.1"/>
    <property type="molecule type" value="Genomic_DNA"/>
</dbReference>
<proteinExistence type="predicted"/>
<feature type="region of interest" description="Disordered" evidence="1">
    <location>
        <begin position="1"/>
        <end position="21"/>
    </location>
</feature>
<evidence type="ECO:0000313" key="4">
    <source>
        <dbReference type="EMBL" id="SEL86257.1"/>
    </source>
</evidence>
<dbReference type="Proteomes" id="UP000182719">
    <property type="component" value="Unassembled WGS sequence"/>
</dbReference>
<accession>A0A1H7TQW1</accession>
<dbReference type="InterPro" id="IPR004518">
    <property type="entry name" value="MazG-like_dom"/>
</dbReference>
<dbReference type="CDD" id="cd11541">
    <property type="entry name" value="NTP-PPase_u4"/>
    <property type="match status" value="1"/>
</dbReference>
<dbReference type="Gene3D" id="1.10.287.1080">
    <property type="entry name" value="MazG-like"/>
    <property type="match status" value="1"/>
</dbReference>
<organism evidence="4 5">
    <name type="scientific">Stigmatella aurantiaca</name>
    <dbReference type="NCBI Taxonomy" id="41"/>
    <lineage>
        <taxon>Bacteria</taxon>
        <taxon>Pseudomonadati</taxon>
        <taxon>Myxococcota</taxon>
        <taxon>Myxococcia</taxon>
        <taxon>Myxococcales</taxon>
        <taxon>Cystobacterineae</taxon>
        <taxon>Archangiaceae</taxon>
        <taxon>Stigmatella</taxon>
    </lineage>
</organism>
<name>A0A1H7TQW1_STIAU</name>
<keyword evidence="5" id="KW-1185">Reference proteome</keyword>
<dbReference type="InterPro" id="IPR041407">
    <property type="entry name" value="MazG_C"/>
</dbReference>
<feature type="compositionally biased region" description="Basic and acidic residues" evidence="1">
    <location>
        <begin position="1"/>
        <end position="14"/>
    </location>
</feature>